<dbReference type="AlphaFoldDB" id="A0A835HYN0"/>
<organism evidence="4 5">
    <name type="scientific">Coptis chinensis</name>
    <dbReference type="NCBI Taxonomy" id="261450"/>
    <lineage>
        <taxon>Eukaryota</taxon>
        <taxon>Viridiplantae</taxon>
        <taxon>Streptophyta</taxon>
        <taxon>Embryophyta</taxon>
        <taxon>Tracheophyta</taxon>
        <taxon>Spermatophyta</taxon>
        <taxon>Magnoliopsida</taxon>
        <taxon>Ranunculales</taxon>
        <taxon>Ranunculaceae</taxon>
        <taxon>Coptidoideae</taxon>
        <taxon>Coptis</taxon>
    </lineage>
</organism>
<sequence length="164" mass="18640">MAFSFNPKALFFCVILVSYAISCSKSESADDEEYGPAQIVSRALLCLNDNYIYKNCDESYRLTQSGNINVSPQETDQFCNGPCLAESNHVLNCIRDIFSNFCFYNRATIRDIRDTLKAGCSYTGKRGNFDVAEHMESGAWKVLHLTYMYLLITIGCILVLWNQY</sequence>
<evidence type="ECO:0000256" key="1">
    <source>
        <dbReference type="SAM" id="Phobius"/>
    </source>
</evidence>
<keyword evidence="2" id="KW-0732">Signal</keyword>
<dbReference type="OrthoDB" id="1843925at2759"/>
<protein>
    <recommendedName>
        <fullName evidence="3">DUF7731 domain-containing protein</fullName>
    </recommendedName>
</protein>
<feature type="chain" id="PRO_5032682315" description="DUF7731 domain-containing protein" evidence="2">
    <location>
        <begin position="27"/>
        <end position="164"/>
    </location>
</feature>
<keyword evidence="1" id="KW-0472">Membrane</keyword>
<dbReference type="Pfam" id="PF24865">
    <property type="entry name" value="DUF7731"/>
    <property type="match status" value="1"/>
</dbReference>
<evidence type="ECO:0000256" key="2">
    <source>
        <dbReference type="SAM" id="SignalP"/>
    </source>
</evidence>
<dbReference type="Proteomes" id="UP000631114">
    <property type="component" value="Unassembled WGS sequence"/>
</dbReference>
<feature type="domain" description="DUF7731" evidence="3">
    <location>
        <begin position="36"/>
        <end position="135"/>
    </location>
</feature>
<dbReference type="PANTHER" id="PTHR34366:SF2">
    <property type="entry name" value="OS07G0289901 PROTEIN"/>
    <property type="match status" value="1"/>
</dbReference>
<feature type="signal peptide" evidence="2">
    <location>
        <begin position="1"/>
        <end position="26"/>
    </location>
</feature>
<name>A0A835HYN0_9MAGN</name>
<proteinExistence type="predicted"/>
<reference evidence="4 5" key="1">
    <citation type="submission" date="2020-10" db="EMBL/GenBank/DDBJ databases">
        <title>The Coptis chinensis genome and diversification of protoberbering-type alkaloids.</title>
        <authorList>
            <person name="Wang B."/>
            <person name="Shu S."/>
            <person name="Song C."/>
            <person name="Liu Y."/>
        </authorList>
    </citation>
    <scope>NUCLEOTIDE SEQUENCE [LARGE SCALE GENOMIC DNA]</scope>
    <source>
        <strain evidence="4">HL-2020</strain>
        <tissue evidence="4">Leaf</tissue>
    </source>
</reference>
<evidence type="ECO:0000313" key="4">
    <source>
        <dbReference type="EMBL" id="KAF9607249.1"/>
    </source>
</evidence>
<dbReference type="EMBL" id="JADFTS010000005">
    <property type="protein sequence ID" value="KAF9607249.1"/>
    <property type="molecule type" value="Genomic_DNA"/>
</dbReference>
<dbReference type="PANTHER" id="PTHR34366">
    <property type="entry name" value="OS07G0289901 PROTEIN-RELATED"/>
    <property type="match status" value="1"/>
</dbReference>
<accession>A0A835HYN0</accession>
<gene>
    <name evidence="4" type="ORF">IFM89_033456</name>
</gene>
<keyword evidence="1" id="KW-0812">Transmembrane</keyword>
<evidence type="ECO:0000259" key="3">
    <source>
        <dbReference type="Pfam" id="PF24865"/>
    </source>
</evidence>
<keyword evidence="5" id="KW-1185">Reference proteome</keyword>
<dbReference type="InterPro" id="IPR056633">
    <property type="entry name" value="DUF7731"/>
</dbReference>
<keyword evidence="1" id="KW-1133">Transmembrane helix</keyword>
<comment type="caution">
    <text evidence="4">The sequence shown here is derived from an EMBL/GenBank/DDBJ whole genome shotgun (WGS) entry which is preliminary data.</text>
</comment>
<evidence type="ECO:0000313" key="5">
    <source>
        <dbReference type="Proteomes" id="UP000631114"/>
    </source>
</evidence>
<feature type="transmembrane region" description="Helical" evidence="1">
    <location>
        <begin position="142"/>
        <end position="161"/>
    </location>
</feature>